<dbReference type="RefSeq" id="WP_193157071.1">
    <property type="nucleotide sequence ID" value="NZ_AQGU01000029.1"/>
</dbReference>
<comment type="caution">
    <text evidence="1">The sequence shown here is derived from an EMBL/GenBank/DDBJ whole genome shotgun (WGS) entry which is preliminary data.</text>
</comment>
<keyword evidence="2" id="KW-1185">Reference proteome</keyword>
<name>A0ABR9E403_9GAMM</name>
<dbReference type="GO" id="GO:0016301">
    <property type="term" value="F:kinase activity"/>
    <property type="evidence" value="ECO:0007669"/>
    <property type="project" value="UniProtKB-KW"/>
</dbReference>
<keyword evidence="1" id="KW-0418">Kinase</keyword>
<evidence type="ECO:0000313" key="1">
    <source>
        <dbReference type="EMBL" id="MBE0361308.1"/>
    </source>
</evidence>
<reference evidence="1 2" key="1">
    <citation type="submission" date="2015-06" db="EMBL/GenBank/DDBJ databases">
        <title>Genome sequence of Pseudoalteromonas aliena.</title>
        <authorList>
            <person name="Xie B.-B."/>
            <person name="Rong J.-C."/>
            <person name="Qin Q.-L."/>
            <person name="Zhang Y.-Z."/>
        </authorList>
    </citation>
    <scope>NUCLEOTIDE SEQUENCE [LARGE SCALE GENOMIC DNA]</scope>
    <source>
        <strain evidence="1 2">SW19</strain>
    </source>
</reference>
<gene>
    <name evidence="1" type="primary">hipA</name>
    <name evidence="1" type="ORF">PALI_b0259</name>
</gene>
<dbReference type="EMBL" id="AQGU01000029">
    <property type="protein sequence ID" value="MBE0361308.1"/>
    <property type="molecule type" value="Genomic_DNA"/>
</dbReference>
<protein>
    <submittedName>
        <fullName evidence="1">Serine/threonine-protein kinase HipA</fullName>
    </submittedName>
</protein>
<dbReference type="Proteomes" id="UP000648482">
    <property type="component" value="Unassembled WGS sequence"/>
</dbReference>
<proteinExistence type="predicted"/>
<keyword evidence="1" id="KW-0808">Transferase</keyword>
<evidence type="ECO:0000313" key="2">
    <source>
        <dbReference type="Proteomes" id="UP000648482"/>
    </source>
</evidence>
<organism evidence="1 2">
    <name type="scientific">Pseudoalteromonas aliena SW19</name>
    <dbReference type="NCBI Taxonomy" id="1314866"/>
    <lineage>
        <taxon>Bacteria</taxon>
        <taxon>Pseudomonadati</taxon>
        <taxon>Pseudomonadota</taxon>
        <taxon>Gammaproteobacteria</taxon>
        <taxon>Alteromonadales</taxon>
        <taxon>Pseudoalteromonadaceae</taxon>
        <taxon>Pseudoalteromonas</taxon>
    </lineage>
</organism>
<sequence length="55" mass="6328">MAFKPIEKLEVKRTLSDSTELMVGVLAQNRQGVYFQFDQGYLLFVARFLLILTGM</sequence>
<accession>A0ABR9E403</accession>